<keyword evidence="1" id="KW-0472">Membrane</keyword>
<dbReference type="Proteomes" id="UP001157167">
    <property type="component" value="Unassembled WGS sequence"/>
</dbReference>
<feature type="transmembrane region" description="Helical" evidence="1">
    <location>
        <begin position="106"/>
        <end position="129"/>
    </location>
</feature>
<evidence type="ECO:0000256" key="1">
    <source>
        <dbReference type="SAM" id="Phobius"/>
    </source>
</evidence>
<evidence type="ECO:0000313" key="2">
    <source>
        <dbReference type="EMBL" id="GLT21587.1"/>
    </source>
</evidence>
<protein>
    <submittedName>
        <fullName evidence="2">Uncharacterized protein</fullName>
    </submittedName>
</protein>
<dbReference type="RefSeq" id="WP_284187005.1">
    <property type="nucleotide sequence ID" value="NZ_BSPX01000010.1"/>
</dbReference>
<proteinExistence type="predicted"/>
<dbReference type="InterPro" id="IPR007359">
    <property type="entry name" value="SigmaE_reg_RseC_MucC"/>
</dbReference>
<dbReference type="PANTHER" id="PTHR35867:SF1">
    <property type="entry name" value="PROTEIN RSEC"/>
    <property type="match status" value="1"/>
</dbReference>
<dbReference type="EMBL" id="BSPX01000010">
    <property type="protein sequence ID" value="GLT21587.1"/>
    <property type="molecule type" value="Genomic_DNA"/>
</dbReference>
<accession>A0ABQ6F8L1</accession>
<organism evidence="2 3">
    <name type="scientific">Zoogloea oryzae</name>
    <dbReference type="NCBI Taxonomy" id="310767"/>
    <lineage>
        <taxon>Bacteria</taxon>
        <taxon>Pseudomonadati</taxon>
        <taxon>Pseudomonadota</taxon>
        <taxon>Betaproteobacteria</taxon>
        <taxon>Rhodocyclales</taxon>
        <taxon>Zoogloeaceae</taxon>
        <taxon>Zoogloea</taxon>
    </lineage>
</organism>
<keyword evidence="3" id="KW-1185">Reference proteome</keyword>
<name>A0ABQ6F8L1_9RHOO</name>
<dbReference type="PANTHER" id="PTHR35867">
    <property type="entry name" value="PROTEIN RSEC"/>
    <property type="match status" value="1"/>
</dbReference>
<gene>
    <name evidence="2" type="ORF">GCM10007933_10390</name>
</gene>
<keyword evidence="1" id="KW-1133">Transmembrane helix</keyword>
<reference evidence="3" key="1">
    <citation type="journal article" date="2019" name="Int. J. Syst. Evol. Microbiol.">
        <title>The Global Catalogue of Microorganisms (GCM) 10K type strain sequencing project: providing services to taxonomists for standard genome sequencing and annotation.</title>
        <authorList>
            <consortium name="The Broad Institute Genomics Platform"/>
            <consortium name="The Broad Institute Genome Sequencing Center for Infectious Disease"/>
            <person name="Wu L."/>
            <person name="Ma J."/>
        </authorList>
    </citation>
    <scope>NUCLEOTIDE SEQUENCE [LARGE SCALE GENOMIC DNA]</scope>
    <source>
        <strain evidence="3">NBRC 102407</strain>
    </source>
</reference>
<keyword evidence="1" id="KW-0812">Transmembrane</keyword>
<evidence type="ECO:0000313" key="3">
    <source>
        <dbReference type="Proteomes" id="UP001157167"/>
    </source>
</evidence>
<feature type="transmembrane region" description="Helical" evidence="1">
    <location>
        <begin position="80"/>
        <end position="100"/>
    </location>
</feature>
<comment type="caution">
    <text evidence="2">The sequence shown here is derived from an EMBL/GenBank/DDBJ whole genome shotgun (WGS) entry which is preliminary data.</text>
</comment>
<sequence length="156" mass="15610">MSAPFIEHRGVVRRIEGGKAIVAMETGGCSACGHVSACGVGKMAGDRPATLLTVPLEAGVAVGDVVTVGLPAAGLSASAVLGYLFPAIAMLLGAALAAAFDGRDGVTALGAMGGFLAALILARFAVALAPRLMPAPRLVPIRTPSSPISIQEFHHD</sequence>
<dbReference type="Pfam" id="PF04246">
    <property type="entry name" value="RseC_MucC"/>
    <property type="match status" value="1"/>
</dbReference>